<dbReference type="OrthoDB" id="6079484at2759"/>
<sequence>MEGWSLSDDYEWMVKVDVSLRPEDSKTTADAFEETRRTLDYTSTFASEYASDQVLQSSPIMNSGRLLQLPMIIHKGMRVATRADSGSEENIIQAELVDELGIGIDSSPESQKEFRIANGKIVKATGHVVINCSFEKDPLIKLPCLFFVFKKLICPIIMGMAFLAKTETLNKHRYRLQPRSTPPRTRFQLCSLGSPRQQFQCLADGRAVLANADTGSEIDLLSKTYVKKRGFDVNSVEPSSSEIQFADGTISRLIGKTYVSIALGRNIDTSYMMEFHILDGLTCDILLGEEFLDQVSAFETYQDAFTTVSDDEDVCEVNTIRWLNSLEMGIRRLTNKGDLHASLQAQNGDSKKSPTDRVKMGFKYPFLAGAERKVVGKIGIGTKRAGSVSSDEEDARENYRREKAECNLSKLPSLERTSAYVEEQERINTFEQSKKDRLPSLRHCKPLLDAQPLPSLGRFASPTDVKTPPQEVAPLPTYSNTRDDSPPNLPPSSAPGLSQEKYFRCDHFGCTAPPFETQYLLNSHKDNHINSRPHYCPEQGCSRSEGGKGFKRKNEMIRHGLIHRSPGYTCPFHTDGEHVYPRPDNLQRHVRVNHPDHDMSDPRLQEELNKRSKMKRNDRSKV</sequence>
<proteinExistence type="predicted"/>
<dbReference type="Proteomes" id="UP000664521">
    <property type="component" value="Unassembled WGS sequence"/>
</dbReference>
<feature type="region of interest" description="Disordered" evidence="1">
    <location>
        <begin position="592"/>
        <end position="622"/>
    </location>
</feature>
<protein>
    <recommendedName>
        <fullName evidence="2">C2H2-type domain-containing protein</fullName>
    </recommendedName>
</protein>
<accession>A0A8H3ITP3</accession>
<dbReference type="InterPro" id="IPR021109">
    <property type="entry name" value="Peptidase_aspartic_dom_sf"/>
</dbReference>
<dbReference type="Gene3D" id="3.30.160.60">
    <property type="entry name" value="Classic Zinc Finger"/>
    <property type="match status" value="1"/>
</dbReference>
<name>A0A8H3ITP3_9LECA</name>
<evidence type="ECO:0000259" key="2">
    <source>
        <dbReference type="SMART" id="SM00355"/>
    </source>
</evidence>
<feature type="domain" description="C2H2-type" evidence="2">
    <location>
        <begin position="534"/>
        <end position="563"/>
    </location>
</feature>
<evidence type="ECO:0000313" key="3">
    <source>
        <dbReference type="EMBL" id="CAF9933100.1"/>
    </source>
</evidence>
<evidence type="ECO:0000313" key="4">
    <source>
        <dbReference type="Proteomes" id="UP000664521"/>
    </source>
</evidence>
<feature type="domain" description="C2H2-type" evidence="2">
    <location>
        <begin position="503"/>
        <end position="528"/>
    </location>
</feature>
<dbReference type="CDD" id="cd00303">
    <property type="entry name" value="retropepsin_like"/>
    <property type="match status" value="2"/>
</dbReference>
<evidence type="ECO:0000256" key="1">
    <source>
        <dbReference type="SAM" id="MobiDB-lite"/>
    </source>
</evidence>
<keyword evidence="4" id="KW-1185">Reference proteome</keyword>
<gene>
    <name evidence="3" type="ORF">HETSPECPRED_008531</name>
</gene>
<feature type="region of interest" description="Disordered" evidence="1">
    <location>
        <begin position="453"/>
        <end position="497"/>
    </location>
</feature>
<dbReference type="InterPro" id="IPR013087">
    <property type="entry name" value="Znf_C2H2_type"/>
</dbReference>
<dbReference type="Gene3D" id="2.40.70.10">
    <property type="entry name" value="Acid Proteases"/>
    <property type="match status" value="2"/>
</dbReference>
<reference evidence="3" key="1">
    <citation type="submission" date="2021-03" db="EMBL/GenBank/DDBJ databases">
        <authorList>
            <person name="Tagirdzhanova G."/>
        </authorList>
    </citation>
    <scope>NUCLEOTIDE SEQUENCE</scope>
</reference>
<comment type="caution">
    <text evidence="3">The sequence shown here is derived from an EMBL/GenBank/DDBJ whole genome shotgun (WGS) entry which is preliminary data.</text>
</comment>
<dbReference type="EMBL" id="CAJPDS010000066">
    <property type="protein sequence ID" value="CAF9933100.1"/>
    <property type="molecule type" value="Genomic_DNA"/>
</dbReference>
<dbReference type="SMART" id="SM00355">
    <property type="entry name" value="ZnF_C2H2"/>
    <property type="match status" value="3"/>
</dbReference>
<dbReference type="AlphaFoldDB" id="A0A8H3ITP3"/>
<feature type="domain" description="C2H2-type" evidence="2">
    <location>
        <begin position="568"/>
        <end position="594"/>
    </location>
</feature>
<organism evidence="3 4">
    <name type="scientific">Heterodermia speciosa</name>
    <dbReference type="NCBI Taxonomy" id="116794"/>
    <lineage>
        <taxon>Eukaryota</taxon>
        <taxon>Fungi</taxon>
        <taxon>Dikarya</taxon>
        <taxon>Ascomycota</taxon>
        <taxon>Pezizomycotina</taxon>
        <taxon>Lecanoromycetes</taxon>
        <taxon>OSLEUM clade</taxon>
        <taxon>Lecanoromycetidae</taxon>
        <taxon>Caliciales</taxon>
        <taxon>Physciaceae</taxon>
        <taxon>Heterodermia</taxon>
    </lineage>
</organism>